<comment type="caution">
    <text evidence="1">The sequence shown here is derived from an EMBL/GenBank/DDBJ whole genome shotgun (WGS) entry which is preliminary data.</text>
</comment>
<evidence type="ECO:0000313" key="1">
    <source>
        <dbReference type="EMBL" id="MBU2669092.1"/>
    </source>
</evidence>
<reference evidence="1 2" key="1">
    <citation type="submission" date="2021-06" db="EMBL/GenBank/DDBJ databases">
        <title>Actinoplanes lichenicola sp. nov., and Actinoplanes ovalisporus sp. nov., isolated from lichen in Thailand.</title>
        <authorList>
            <person name="Saeng-In P."/>
            <person name="Kanchanasin P."/>
            <person name="Yuki M."/>
            <person name="Kudo T."/>
            <person name="Ohkuma M."/>
            <person name="Phongsopitanun W."/>
            <person name="Tanasupawat S."/>
        </authorList>
    </citation>
    <scope>NUCLEOTIDE SEQUENCE [LARGE SCALE GENOMIC DNA]</scope>
    <source>
        <strain evidence="1 2">NBRC 110975</strain>
    </source>
</reference>
<dbReference type="EMBL" id="JAHKKG010000013">
    <property type="protein sequence ID" value="MBU2669092.1"/>
    <property type="molecule type" value="Genomic_DNA"/>
</dbReference>
<accession>A0ABS5Z0B9</accession>
<proteinExistence type="predicted"/>
<dbReference type="RefSeq" id="WP_215793321.1">
    <property type="nucleotide sequence ID" value="NZ_JAHKKG010000013.1"/>
</dbReference>
<keyword evidence="2" id="KW-1185">Reference proteome</keyword>
<evidence type="ECO:0008006" key="3">
    <source>
        <dbReference type="Google" id="ProtNLM"/>
    </source>
</evidence>
<gene>
    <name evidence="1" type="ORF">KOI35_36825</name>
</gene>
<protein>
    <recommendedName>
        <fullName evidence="3">4,5-dihydroxyphthalate decarboxylase</fullName>
    </recommendedName>
</protein>
<evidence type="ECO:0000313" key="2">
    <source>
        <dbReference type="Proteomes" id="UP001519654"/>
    </source>
</evidence>
<dbReference type="SUPFAM" id="SSF53850">
    <property type="entry name" value="Periplasmic binding protein-like II"/>
    <property type="match status" value="1"/>
</dbReference>
<organism evidence="1 2">
    <name type="scientific">Paractinoplanes bogorensis</name>
    <dbReference type="NCBI Taxonomy" id="1610840"/>
    <lineage>
        <taxon>Bacteria</taxon>
        <taxon>Bacillati</taxon>
        <taxon>Actinomycetota</taxon>
        <taxon>Actinomycetes</taxon>
        <taxon>Micromonosporales</taxon>
        <taxon>Micromonosporaceae</taxon>
        <taxon>Paractinoplanes</taxon>
    </lineage>
</organism>
<name>A0ABS5Z0B9_9ACTN</name>
<sequence length="321" mass="36112">MTTLSMATGRYDTTEALFDGRVGVEGAQITMRTETNLSKIFEKHHEFDVAELGWTFYLRGFSADSPYVALPIFPNRVFRHSCVFINRDSGITGPEDLVGRTIGEWGVYGQDSGVWAKGVLADDHGFRPEANRWVIGGLDRPAEPFGFVPQIRPEGIDITDAPAGASLAGMLEAGEIDALFTANVPQSVLDGSAKNIVRLFPDFETVERDYYRRTGIYPMMHPVVIRRDRLDQARAVYDGFLAAKRVAEERYAYARRLFGATLMMPWASQLMDRNAADFTGDWWPYGLGANRHTVDTFLRYHYEQGLSERRLTVDEVFAPGF</sequence>
<dbReference type="Proteomes" id="UP001519654">
    <property type="component" value="Unassembled WGS sequence"/>
</dbReference>